<dbReference type="Proteomes" id="UP000655366">
    <property type="component" value="Unassembled WGS sequence"/>
</dbReference>
<dbReference type="AlphaFoldDB" id="A0A931G5Q2"/>
<name>A0A931G5Q2_9MICC</name>
<evidence type="ECO:0000313" key="2">
    <source>
        <dbReference type="Proteomes" id="UP000655366"/>
    </source>
</evidence>
<organism evidence="1 2">
    <name type="scientific">Arthrobacter terrae</name>
    <dbReference type="NCBI Taxonomy" id="2935737"/>
    <lineage>
        <taxon>Bacteria</taxon>
        <taxon>Bacillati</taxon>
        <taxon>Actinomycetota</taxon>
        <taxon>Actinomycetes</taxon>
        <taxon>Micrococcales</taxon>
        <taxon>Micrococcaceae</taxon>
        <taxon>Arthrobacter</taxon>
    </lineage>
</organism>
<comment type="caution">
    <text evidence="1">The sequence shown here is derived from an EMBL/GenBank/DDBJ whole genome shotgun (WGS) entry which is preliminary data.</text>
</comment>
<reference evidence="1 2" key="1">
    <citation type="submission" date="2020-11" db="EMBL/GenBank/DDBJ databases">
        <title>Arthrobacter antarcticus sp. nov., isolated from Antarctic Soil.</title>
        <authorList>
            <person name="Li J."/>
        </authorList>
    </citation>
    <scope>NUCLEOTIDE SEQUENCE [LARGE SCALE GENOMIC DNA]</scope>
    <source>
        <strain evidence="1 2">Z1-20</strain>
    </source>
</reference>
<evidence type="ECO:0008006" key="3">
    <source>
        <dbReference type="Google" id="ProtNLM"/>
    </source>
</evidence>
<gene>
    <name evidence="1" type="ORF">IV500_17155</name>
</gene>
<sequence length="32" mass="3361">MVIDKIYALGEAANAVAHMLGHRAKGKIVLAV</sequence>
<proteinExistence type="predicted"/>
<keyword evidence="2" id="KW-1185">Reference proteome</keyword>
<accession>A0A931G5Q2</accession>
<dbReference type="EMBL" id="JADNYM010000025">
    <property type="protein sequence ID" value="MBG0741101.1"/>
    <property type="molecule type" value="Genomic_DNA"/>
</dbReference>
<evidence type="ECO:0000313" key="1">
    <source>
        <dbReference type="EMBL" id="MBG0741101.1"/>
    </source>
</evidence>
<protein>
    <recommendedName>
        <fullName evidence="3">Zinc-binding dehydrogenase</fullName>
    </recommendedName>
</protein>